<dbReference type="InterPro" id="IPR012337">
    <property type="entry name" value="RNaseH-like_sf"/>
</dbReference>
<dbReference type="Pfam" id="PF14294">
    <property type="entry name" value="DUF4372"/>
    <property type="match status" value="1"/>
</dbReference>
<name>A0A645D4D6_9ZZZZ</name>
<keyword evidence="4" id="KW-0233">DNA recombination</keyword>
<dbReference type="NCBIfam" id="NF033592">
    <property type="entry name" value="transpos_IS4_1"/>
    <property type="match status" value="1"/>
</dbReference>
<comment type="caution">
    <text evidence="7">The sequence shown here is derived from an EMBL/GenBank/DDBJ whole genome shotgun (WGS) entry which is preliminary data.</text>
</comment>
<dbReference type="InterPro" id="IPR002559">
    <property type="entry name" value="Transposase_11"/>
</dbReference>
<dbReference type="GO" id="GO:0003677">
    <property type="term" value="F:DNA binding"/>
    <property type="evidence" value="ECO:0007669"/>
    <property type="project" value="UniProtKB-KW"/>
</dbReference>
<evidence type="ECO:0000259" key="5">
    <source>
        <dbReference type="Pfam" id="PF01609"/>
    </source>
</evidence>
<evidence type="ECO:0000256" key="2">
    <source>
        <dbReference type="ARBA" id="ARBA00022578"/>
    </source>
</evidence>
<accession>A0A645D4D6</accession>
<dbReference type="AlphaFoldDB" id="A0A645D4D6"/>
<dbReference type="PANTHER" id="PTHR33258">
    <property type="entry name" value="TRANSPOSASE INSL FOR INSERTION SEQUENCE ELEMENT IS186A-RELATED"/>
    <property type="match status" value="1"/>
</dbReference>
<dbReference type="Pfam" id="PF01609">
    <property type="entry name" value="DDE_Tnp_1"/>
    <property type="match status" value="1"/>
</dbReference>
<evidence type="ECO:0000256" key="1">
    <source>
        <dbReference type="ARBA" id="ARBA00010075"/>
    </source>
</evidence>
<evidence type="ECO:0000256" key="3">
    <source>
        <dbReference type="ARBA" id="ARBA00023125"/>
    </source>
</evidence>
<organism evidence="7">
    <name type="scientific">bioreactor metagenome</name>
    <dbReference type="NCBI Taxonomy" id="1076179"/>
    <lineage>
        <taxon>unclassified sequences</taxon>
        <taxon>metagenomes</taxon>
        <taxon>ecological metagenomes</taxon>
    </lineage>
</organism>
<dbReference type="InterPro" id="IPR047952">
    <property type="entry name" value="Transpos_IS4"/>
</dbReference>
<dbReference type="InterPro" id="IPR025399">
    <property type="entry name" value="DUF4372"/>
</dbReference>
<dbReference type="PANTHER" id="PTHR33258:SF1">
    <property type="entry name" value="TRANSPOSASE INSL FOR INSERTION SEQUENCE ELEMENT IS186A-RELATED"/>
    <property type="match status" value="1"/>
</dbReference>
<feature type="domain" description="DUF4372" evidence="6">
    <location>
        <begin position="4"/>
        <end position="75"/>
    </location>
</feature>
<evidence type="ECO:0000313" key="7">
    <source>
        <dbReference type="EMBL" id="MPM83903.1"/>
    </source>
</evidence>
<evidence type="ECO:0000259" key="6">
    <source>
        <dbReference type="Pfam" id="PF14294"/>
    </source>
</evidence>
<evidence type="ECO:0000256" key="4">
    <source>
        <dbReference type="ARBA" id="ARBA00023172"/>
    </source>
</evidence>
<protein>
    <submittedName>
        <fullName evidence="7">IS4 family transposase ISPosp4</fullName>
    </submittedName>
</protein>
<keyword evidence="3" id="KW-0238">DNA-binding</keyword>
<gene>
    <name evidence="7" type="ORF">SDC9_130973</name>
</gene>
<comment type="similarity">
    <text evidence="1">Belongs to the transposase 11 family.</text>
</comment>
<feature type="domain" description="Transposase IS4-like" evidence="5">
    <location>
        <begin position="121"/>
        <end position="332"/>
    </location>
</feature>
<keyword evidence="2" id="KW-0815">Transposition</keyword>
<dbReference type="GO" id="GO:0006313">
    <property type="term" value="P:DNA transposition"/>
    <property type="evidence" value="ECO:0007669"/>
    <property type="project" value="InterPro"/>
</dbReference>
<dbReference type="GO" id="GO:0004803">
    <property type="term" value="F:transposase activity"/>
    <property type="evidence" value="ECO:0007669"/>
    <property type="project" value="InterPro"/>
</dbReference>
<sequence length="388" mass="45947">MFTGKYVFAQLVEFLPQRIFDAIVNKYDGNRYVKHFTCWNQLLAMMFGQLTNRESLRDLIVAIDAHRSKCYHLGLGKNVTRSNLSKANENRDYRIFEEFAYYLIDIARKKRANTDFEIQGKVYAFDSTTIDLCLSVFWWAKFRSTKGGIKLHTLYDITTQIPAFVHITSASVHDMNAMDVIPYEYGAYYIFDRAYMDCSRLYNVSRHSAYFVIRAKRNLKVEILKDLKRDNCPEIIISDHLVRLDAFYSYLDYPENFRRVRYYDVETRRPFTFLTNNMEITAEQVALLYKNRWQIELFFKWIKQHLKIKSFWGTSENAVRIQVCSAIITYCLVAIVEHDLKINRSTYEVLQVLGISLLDKTSMIELFNNAENNDFKELLYNQQLSLNF</sequence>
<reference evidence="7" key="1">
    <citation type="submission" date="2019-08" db="EMBL/GenBank/DDBJ databases">
        <authorList>
            <person name="Kucharzyk K."/>
            <person name="Murdoch R.W."/>
            <person name="Higgins S."/>
            <person name="Loffler F."/>
        </authorList>
    </citation>
    <scope>NUCLEOTIDE SEQUENCE</scope>
</reference>
<proteinExistence type="inferred from homology"/>
<dbReference type="EMBL" id="VSSQ01032593">
    <property type="protein sequence ID" value="MPM83903.1"/>
    <property type="molecule type" value="Genomic_DNA"/>
</dbReference>
<dbReference type="SUPFAM" id="SSF53098">
    <property type="entry name" value="Ribonuclease H-like"/>
    <property type="match status" value="1"/>
</dbReference>